<keyword evidence="2" id="KW-1185">Reference proteome</keyword>
<dbReference type="RefSeq" id="WP_272182463.1">
    <property type="nucleotide sequence ID" value="NZ_JAQOMS010000002.1"/>
</dbReference>
<dbReference type="Proteomes" id="UP001528411">
    <property type="component" value="Unassembled WGS sequence"/>
</dbReference>
<name>A0ABT5FJZ6_9GAMM</name>
<accession>A0ABT5FJZ6</accession>
<comment type="caution">
    <text evidence="1">The sequence shown here is derived from an EMBL/GenBank/DDBJ whole genome shotgun (WGS) entry which is preliminary data.</text>
</comment>
<evidence type="ECO:0000313" key="1">
    <source>
        <dbReference type="EMBL" id="MDC2891501.1"/>
    </source>
</evidence>
<proteinExistence type="predicted"/>
<dbReference type="EMBL" id="JAQOMS010000002">
    <property type="protein sequence ID" value="MDC2891501.1"/>
    <property type="molecule type" value="Genomic_DNA"/>
</dbReference>
<reference evidence="1 2" key="1">
    <citation type="submission" date="2023-01" db="EMBL/GenBank/DDBJ databases">
        <title>Psychrosphaera sp. nov., isolated from marine algae.</title>
        <authorList>
            <person name="Bayburt H."/>
            <person name="Choi B.J."/>
            <person name="Kim J.M."/>
            <person name="Choi D.G."/>
            <person name="Jeon C.O."/>
        </authorList>
    </citation>
    <scope>NUCLEOTIDE SEQUENCE [LARGE SCALE GENOMIC DNA]</scope>
    <source>
        <strain evidence="1 2">G1-22</strain>
    </source>
</reference>
<organism evidence="1 2">
    <name type="scientific">Psychrosphaera algicola</name>
    <dbReference type="NCBI Taxonomy" id="3023714"/>
    <lineage>
        <taxon>Bacteria</taxon>
        <taxon>Pseudomonadati</taxon>
        <taxon>Pseudomonadota</taxon>
        <taxon>Gammaproteobacteria</taxon>
        <taxon>Alteromonadales</taxon>
        <taxon>Pseudoalteromonadaceae</taxon>
        <taxon>Psychrosphaera</taxon>
    </lineage>
</organism>
<evidence type="ECO:0000313" key="2">
    <source>
        <dbReference type="Proteomes" id="UP001528411"/>
    </source>
</evidence>
<gene>
    <name evidence="1" type="ORF">PN838_25750</name>
</gene>
<protein>
    <submittedName>
        <fullName evidence="1">Uncharacterized protein</fullName>
    </submittedName>
</protein>
<sequence length="194" mass="22202">MFNWLLEKLGASQRSSVTASQPDANDNSEQLDISDKHQELIYTFKELLNNAKDEALEHISNDYYKDHITGHNVGYDELMAVNYLESIDLKPTDDEIKNIGSYTSRLLNELKLLTKKYQSVEEDPDGFGIGTLHSILKSFSEALKKHDFDVEENFVAESLNIEGGGVKTDWHDWDKVTLMLKDQILISLKYNFPL</sequence>